<dbReference type="PANTHER" id="PTHR45138">
    <property type="entry name" value="REGULATORY COMPONENTS OF SENSORY TRANSDUCTION SYSTEM"/>
    <property type="match status" value="1"/>
</dbReference>
<dbReference type="PANTHER" id="PTHR45138:SF9">
    <property type="entry name" value="DIGUANYLATE CYCLASE DGCM-RELATED"/>
    <property type="match status" value="1"/>
</dbReference>
<feature type="domain" description="GGDEF" evidence="7">
    <location>
        <begin position="360"/>
        <end position="490"/>
    </location>
</feature>
<dbReference type="GO" id="GO:0016301">
    <property type="term" value="F:kinase activity"/>
    <property type="evidence" value="ECO:0007669"/>
    <property type="project" value="UniProtKB-KW"/>
</dbReference>
<dbReference type="GO" id="GO:1902201">
    <property type="term" value="P:negative regulation of bacterial-type flagellum-dependent cell motility"/>
    <property type="evidence" value="ECO:0007669"/>
    <property type="project" value="TreeGrafter"/>
</dbReference>
<dbReference type="CDD" id="cd00156">
    <property type="entry name" value="REC"/>
    <property type="match status" value="1"/>
</dbReference>
<accession>A0A1G9KQR5</accession>
<evidence type="ECO:0000313" key="9">
    <source>
        <dbReference type="Proteomes" id="UP000199053"/>
    </source>
</evidence>
<dbReference type="InterPro" id="IPR029787">
    <property type="entry name" value="Nucleotide_cyclase"/>
</dbReference>
<keyword evidence="9" id="KW-1185">Reference proteome</keyword>
<comment type="catalytic activity">
    <reaction evidence="4">
        <text>2 GTP = 3',3'-c-di-GMP + 2 diphosphate</text>
        <dbReference type="Rhea" id="RHEA:24898"/>
        <dbReference type="ChEBI" id="CHEBI:33019"/>
        <dbReference type="ChEBI" id="CHEBI:37565"/>
        <dbReference type="ChEBI" id="CHEBI:58805"/>
        <dbReference type="EC" id="2.7.7.65"/>
    </reaction>
</comment>
<dbReference type="Pfam" id="PF00990">
    <property type="entry name" value="GGDEF"/>
    <property type="match status" value="1"/>
</dbReference>
<dbReference type="OrthoDB" id="9812260at2"/>
<dbReference type="Gene3D" id="3.30.450.40">
    <property type="match status" value="1"/>
</dbReference>
<organism evidence="8 9">
    <name type="scientific">Maridesulfovibrio ferrireducens</name>
    <dbReference type="NCBI Taxonomy" id="246191"/>
    <lineage>
        <taxon>Bacteria</taxon>
        <taxon>Pseudomonadati</taxon>
        <taxon>Thermodesulfobacteriota</taxon>
        <taxon>Desulfovibrionia</taxon>
        <taxon>Desulfovibrionales</taxon>
        <taxon>Desulfovibrionaceae</taxon>
        <taxon>Maridesulfovibrio</taxon>
    </lineage>
</organism>
<evidence type="ECO:0000256" key="1">
    <source>
        <dbReference type="ARBA" id="ARBA00012528"/>
    </source>
</evidence>
<dbReference type="RefSeq" id="WP_092162854.1">
    <property type="nucleotide sequence ID" value="NZ_FNGA01000005.1"/>
</dbReference>
<proteinExistence type="predicted"/>
<dbReference type="InterPro" id="IPR011006">
    <property type="entry name" value="CheY-like_superfamily"/>
</dbReference>
<dbReference type="GO" id="GO:0000160">
    <property type="term" value="P:phosphorelay signal transduction system"/>
    <property type="evidence" value="ECO:0007669"/>
    <property type="project" value="InterPro"/>
</dbReference>
<feature type="modified residue" description="4-aspartylphosphate" evidence="5">
    <location>
        <position position="57"/>
    </location>
</feature>
<name>A0A1G9KQR5_9BACT</name>
<dbReference type="SMART" id="SM00065">
    <property type="entry name" value="GAF"/>
    <property type="match status" value="1"/>
</dbReference>
<dbReference type="Pfam" id="PF00072">
    <property type="entry name" value="Response_reg"/>
    <property type="match status" value="1"/>
</dbReference>
<evidence type="ECO:0000256" key="4">
    <source>
        <dbReference type="ARBA" id="ARBA00034247"/>
    </source>
</evidence>
<dbReference type="STRING" id="246191.SAMN05660337_3180"/>
<dbReference type="CDD" id="cd01949">
    <property type="entry name" value="GGDEF"/>
    <property type="match status" value="1"/>
</dbReference>
<dbReference type="SUPFAM" id="SSF55073">
    <property type="entry name" value="Nucleotide cyclase"/>
    <property type="match status" value="1"/>
</dbReference>
<gene>
    <name evidence="8" type="ORF">SAMN05660337_3180</name>
</gene>
<dbReference type="GO" id="GO:0005886">
    <property type="term" value="C:plasma membrane"/>
    <property type="evidence" value="ECO:0007669"/>
    <property type="project" value="TreeGrafter"/>
</dbReference>
<dbReference type="SMART" id="SM00448">
    <property type="entry name" value="REC"/>
    <property type="match status" value="1"/>
</dbReference>
<evidence type="ECO:0000259" key="7">
    <source>
        <dbReference type="PROSITE" id="PS50887"/>
    </source>
</evidence>
<evidence type="ECO:0000256" key="3">
    <source>
        <dbReference type="ARBA" id="ARBA00022777"/>
    </source>
</evidence>
<dbReference type="GO" id="GO:0043709">
    <property type="term" value="P:cell adhesion involved in single-species biofilm formation"/>
    <property type="evidence" value="ECO:0007669"/>
    <property type="project" value="TreeGrafter"/>
</dbReference>
<dbReference type="PROSITE" id="PS50110">
    <property type="entry name" value="RESPONSE_REGULATORY"/>
    <property type="match status" value="1"/>
</dbReference>
<evidence type="ECO:0000256" key="2">
    <source>
        <dbReference type="ARBA" id="ARBA00022679"/>
    </source>
</evidence>
<keyword evidence="2" id="KW-0808">Transferase</keyword>
<dbReference type="SUPFAM" id="SSF52172">
    <property type="entry name" value="CheY-like"/>
    <property type="match status" value="1"/>
</dbReference>
<dbReference type="NCBIfam" id="TIGR00254">
    <property type="entry name" value="GGDEF"/>
    <property type="match status" value="1"/>
</dbReference>
<dbReference type="EC" id="2.7.7.65" evidence="1"/>
<keyword evidence="3" id="KW-0418">Kinase</keyword>
<dbReference type="EMBL" id="FNGA01000005">
    <property type="protein sequence ID" value="SDL51999.1"/>
    <property type="molecule type" value="Genomic_DNA"/>
</dbReference>
<dbReference type="Proteomes" id="UP000199053">
    <property type="component" value="Unassembled WGS sequence"/>
</dbReference>
<evidence type="ECO:0000256" key="5">
    <source>
        <dbReference type="PROSITE-ProRule" id="PRU00169"/>
    </source>
</evidence>
<reference evidence="9" key="1">
    <citation type="submission" date="2016-10" db="EMBL/GenBank/DDBJ databases">
        <authorList>
            <person name="Varghese N."/>
            <person name="Submissions S."/>
        </authorList>
    </citation>
    <scope>NUCLEOTIDE SEQUENCE [LARGE SCALE GENOMIC DNA]</scope>
    <source>
        <strain evidence="9">DSM 16995</strain>
    </source>
</reference>
<dbReference type="Gene3D" id="3.40.50.2300">
    <property type="match status" value="1"/>
</dbReference>
<dbReference type="InterPro" id="IPR000160">
    <property type="entry name" value="GGDEF_dom"/>
</dbReference>
<dbReference type="FunFam" id="3.30.70.270:FF:000001">
    <property type="entry name" value="Diguanylate cyclase domain protein"/>
    <property type="match status" value="1"/>
</dbReference>
<dbReference type="Gene3D" id="3.30.70.270">
    <property type="match status" value="1"/>
</dbReference>
<dbReference type="InterPro" id="IPR001789">
    <property type="entry name" value="Sig_transdc_resp-reg_receiver"/>
</dbReference>
<protein>
    <recommendedName>
        <fullName evidence="1">diguanylate cyclase</fullName>
        <ecNumber evidence="1">2.7.7.65</ecNumber>
    </recommendedName>
</protein>
<evidence type="ECO:0000259" key="6">
    <source>
        <dbReference type="PROSITE" id="PS50110"/>
    </source>
</evidence>
<dbReference type="SMART" id="SM00267">
    <property type="entry name" value="GGDEF"/>
    <property type="match status" value="1"/>
</dbReference>
<dbReference type="InterPro" id="IPR029016">
    <property type="entry name" value="GAF-like_dom_sf"/>
</dbReference>
<feature type="domain" description="Response regulatory" evidence="6">
    <location>
        <begin position="8"/>
        <end position="122"/>
    </location>
</feature>
<dbReference type="Pfam" id="PF01590">
    <property type="entry name" value="GAF"/>
    <property type="match status" value="1"/>
</dbReference>
<evidence type="ECO:0000313" key="8">
    <source>
        <dbReference type="EMBL" id="SDL51999.1"/>
    </source>
</evidence>
<sequence length="490" mass="56160">MSNSDQKQILYMEDDPGLARLVQKRLNREGHEVDLVTNGAQGLIICRETSYDVVIVDQQMPGMEGIEVIRALMQCANPPAILMLTGQGNERIAVEAMKLGASDYMIKDTESRYLDILPAVVWQLLHQREMEEEHQRMKLALEYRQNFERLLFKLSTQFINCPLSKIDQELNQALQSVGNFAGAERSYVFQFRETGKFIDNTHEWCARGITSQKQIFQSFDLDTQTPWVAASLNKNNVICIDSVNDLPPEAKAERSLLQECGIKSIILVPMMLRTKLLGFVGFDFVTDEKDCTDDLVSLLRMVGEIVMNALEHKRYEKALRTSEELFKTMSITDQLTSLFNMRHFMEQIEAEMVRAERYKSPLSLIMLDVDNFKTYNDTFGHVEGDQVLRELGSIIRSSLRVTDSAYRYGGEEFTVLLPNTDAEMARTVAERIRKAFAEAVFYPDSEKKEQRTISLGIAEYVSGERITDIVDRADQHMYRAKKKGKNRTCM</sequence>
<dbReference type="PROSITE" id="PS50887">
    <property type="entry name" value="GGDEF"/>
    <property type="match status" value="1"/>
</dbReference>
<dbReference type="InterPro" id="IPR003018">
    <property type="entry name" value="GAF"/>
</dbReference>
<dbReference type="AlphaFoldDB" id="A0A1G9KQR5"/>
<keyword evidence="5" id="KW-0597">Phosphoprotein</keyword>
<dbReference type="SUPFAM" id="SSF55781">
    <property type="entry name" value="GAF domain-like"/>
    <property type="match status" value="1"/>
</dbReference>
<dbReference type="InterPro" id="IPR043128">
    <property type="entry name" value="Rev_trsase/Diguanyl_cyclase"/>
</dbReference>
<dbReference type="InterPro" id="IPR050469">
    <property type="entry name" value="Diguanylate_Cyclase"/>
</dbReference>
<dbReference type="GO" id="GO:0052621">
    <property type="term" value="F:diguanylate cyclase activity"/>
    <property type="evidence" value="ECO:0007669"/>
    <property type="project" value="UniProtKB-EC"/>
</dbReference>